<gene>
    <name evidence="6" type="ORF">KUTeg_007499</name>
</gene>
<evidence type="ECO:0000256" key="1">
    <source>
        <dbReference type="ARBA" id="ARBA00023054"/>
    </source>
</evidence>
<dbReference type="Proteomes" id="UP001217089">
    <property type="component" value="Unassembled WGS sequence"/>
</dbReference>
<name>A0ABQ9FDG7_TEGGR</name>
<dbReference type="PANTHER" id="PTHR14430">
    <property type="entry name" value="RABIN3-RELATED"/>
    <property type="match status" value="1"/>
</dbReference>
<feature type="coiled-coil region" evidence="3">
    <location>
        <begin position="119"/>
        <end position="146"/>
    </location>
</feature>
<dbReference type="SUPFAM" id="SSF144284">
    <property type="entry name" value="Sec2 N-terminal region"/>
    <property type="match status" value="1"/>
</dbReference>
<dbReference type="PANTHER" id="PTHR14430:SF0">
    <property type="entry name" value="SEC2P DOMAIN-CONTAINING PROTEIN"/>
    <property type="match status" value="1"/>
</dbReference>
<dbReference type="InterPro" id="IPR040351">
    <property type="entry name" value="RAB3IL/RAB3IP/Sec2"/>
</dbReference>
<accession>A0ABQ9FDG7</accession>
<feature type="domain" description="GDP/GTP exchange factor Sec2 N-terminal" evidence="5">
    <location>
        <begin position="47"/>
        <end position="145"/>
    </location>
</feature>
<sequence length="352" mass="41193">MTIFTFLVCTFSPDDLSNDNVPIELRQRSHRGELRHAISEVLPDSPSRRRSQTMANAKEHAYSRLQEELNKAQEELKLKDEECEKLCKVRDQMGEELEDLTASLFEEANNMVQEANIKRMHSEKLLTEANQQVEVLQAEVHALKQLVLTSTPSSPNKHLNPQIDNSPRPESPKKEKEKSSKPFWKTHRRSTSHHQFTKESREQIEEQQEAKKDRCKEIDTTFYGEFVEWKKSPDLTKTVPFLSRIFHEDIDPCLNFSNNQLSCRVKQCVEDNSLTIEPIAGDNSYPRKCYLTQSNHLCNYKIKLGEDQIASVCDFYTYIRYICQGLVKREERELYYEIVRLRKQMALARLGY</sequence>
<feature type="coiled-coil region" evidence="3">
    <location>
        <begin position="55"/>
        <end position="89"/>
    </location>
</feature>
<keyword evidence="1 3" id="KW-0175">Coiled coil</keyword>
<organism evidence="6 7">
    <name type="scientific">Tegillarca granosa</name>
    <name type="common">Malaysian cockle</name>
    <name type="synonym">Anadara granosa</name>
    <dbReference type="NCBI Taxonomy" id="220873"/>
    <lineage>
        <taxon>Eukaryota</taxon>
        <taxon>Metazoa</taxon>
        <taxon>Spiralia</taxon>
        <taxon>Lophotrochozoa</taxon>
        <taxon>Mollusca</taxon>
        <taxon>Bivalvia</taxon>
        <taxon>Autobranchia</taxon>
        <taxon>Pteriomorphia</taxon>
        <taxon>Arcoida</taxon>
        <taxon>Arcoidea</taxon>
        <taxon>Arcidae</taxon>
        <taxon>Tegillarca</taxon>
    </lineage>
</organism>
<keyword evidence="7" id="KW-1185">Reference proteome</keyword>
<dbReference type="EMBL" id="JARBDR010000337">
    <property type="protein sequence ID" value="KAJ8315349.1"/>
    <property type="molecule type" value="Genomic_DNA"/>
</dbReference>
<dbReference type="InterPro" id="IPR009449">
    <property type="entry name" value="Sec2_N"/>
</dbReference>
<reference evidence="6 7" key="1">
    <citation type="submission" date="2022-12" db="EMBL/GenBank/DDBJ databases">
        <title>Chromosome-level genome of Tegillarca granosa.</title>
        <authorList>
            <person name="Kim J."/>
        </authorList>
    </citation>
    <scope>NUCLEOTIDE SEQUENCE [LARGE SCALE GENOMIC DNA]</scope>
    <source>
        <strain evidence="6">Teg-2019</strain>
        <tissue evidence="6">Adductor muscle</tissue>
    </source>
</reference>
<feature type="region of interest" description="Disordered" evidence="4">
    <location>
        <begin position="149"/>
        <end position="212"/>
    </location>
</feature>
<protein>
    <recommendedName>
        <fullName evidence="5">GDP/GTP exchange factor Sec2 N-terminal domain-containing protein</fullName>
    </recommendedName>
</protein>
<feature type="compositionally biased region" description="Basic and acidic residues" evidence="4">
    <location>
        <begin position="196"/>
        <end position="212"/>
    </location>
</feature>
<proteinExistence type="inferred from homology"/>
<evidence type="ECO:0000256" key="4">
    <source>
        <dbReference type="SAM" id="MobiDB-lite"/>
    </source>
</evidence>
<evidence type="ECO:0000259" key="5">
    <source>
        <dbReference type="Pfam" id="PF06428"/>
    </source>
</evidence>
<feature type="compositionally biased region" description="Basic and acidic residues" evidence="4">
    <location>
        <begin position="170"/>
        <end position="180"/>
    </location>
</feature>
<dbReference type="Pfam" id="PF06428">
    <property type="entry name" value="Sec2p"/>
    <property type="match status" value="1"/>
</dbReference>
<comment type="similarity">
    <text evidence="2">Belongs to the SEC2 family.</text>
</comment>
<evidence type="ECO:0000313" key="7">
    <source>
        <dbReference type="Proteomes" id="UP001217089"/>
    </source>
</evidence>
<comment type="caution">
    <text evidence="6">The sequence shown here is derived from an EMBL/GenBank/DDBJ whole genome shotgun (WGS) entry which is preliminary data.</text>
</comment>
<dbReference type="Pfam" id="PF25555">
    <property type="entry name" value="RAB3A-like_C"/>
    <property type="match status" value="1"/>
</dbReference>
<evidence type="ECO:0000256" key="2">
    <source>
        <dbReference type="ARBA" id="ARBA00025794"/>
    </source>
</evidence>
<evidence type="ECO:0000256" key="3">
    <source>
        <dbReference type="SAM" id="Coils"/>
    </source>
</evidence>
<dbReference type="Gene3D" id="1.20.5.4880">
    <property type="match status" value="1"/>
</dbReference>
<feature type="compositionally biased region" description="Polar residues" evidence="4">
    <location>
        <begin position="149"/>
        <end position="165"/>
    </location>
</feature>
<evidence type="ECO:0000313" key="6">
    <source>
        <dbReference type="EMBL" id="KAJ8315349.1"/>
    </source>
</evidence>